<dbReference type="OrthoDB" id="3537451at2759"/>
<accession>A0A0D2ERV6</accession>
<dbReference type="AlphaFoldDB" id="A0A0D2ERV6"/>
<name>A0A0D2ERV6_9EURO</name>
<dbReference type="RefSeq" id="XP_013280785.1">
    <property type="nucleotide sequence ID" value="XM_013425331.1"/>
</dbReference>
<organism evidence="2 3">
    <name type="scientific">Fonsecaea pedrosoi CBS 271.37</name>
    <dbReference type="NCBI Taxonomy" id="1442368"/>
    <lineage>
        <taxon>Eukaryota</taxon>
        <taxon>Fungi</taxon>
        <taxon>Dikarya</taxon>
        <taxon>Ascomycota</taxon>
        <taxon>Pezizomycotina</taxon>
        <taxon>Eurotiomycetes</taxon>
        <taxon>Chaetothyriomycetidae</taxon>
        <taxon>Chaetothyriales</taxon>
        <taxon>Herpotrichiellaceae</taxon>
        <taxon>Fonsecaea</taxon>
    </lineage>
</organism>
<feature type="region of interest" description="Disordered" evidence="1">
    <location>
        <begin position="142"/>
        <end position="181"/>
    </location>
</feature>
<evidence type="ECO:0000313" key="3">
    <source>
        <dbReference type="Proteomes" id="UP000053029"/>
    </source>
</evidence>
<dbReference type="HOGENOM" id="CLU_857985_0_0_1"/>
<dbReference type="EMBL" id="KN846974">
    <property type="protein sequence ID" value="KIW76977.1"/>
    <property type="molecule type" value="Genomic_DNA"/>
</dbReference>
<gene>
    <name evidence="2" type="ORF">Z517_09421</name>
</gene>
<sequence>MRTTLRAYLTRPNVPLSVHSEATCAQVRTDDAAQNWPPIDQWGIWGDFNIDNIETLFGTLLDTTFEVADPPPPLNSMRCLRHESHLDFILIRQNSVIVNEALRVACSHLGLRQVEWIRGGKNSGDGGLPDWSGILVSDSNNEENIVPGDTKLTKDVFKPATDKPSSKLDSDNLPVSDKKDTKTELARSCLQQVNHYAHSYNARYFYVITNKELLLCRRTTDSPHGTPLATRRTRRTTVTDPNTTPNRQIALYQSSSTSITRRDRSSAGTSVSPAQSSGGQSTPPWTSGQNRPTTEQTYSRYLYLTGSVIWWSINAALDLWARQT</sequence>
<dbReference type="STRING" id="1442368.A0A0D2ERV6"/>
<protein>
    <submittedName>
        <fullName evidence="2">Uncharacterized protein</fullName>
    </submittedName>
</protein>
<dbReference type="Proteomes" id="UP000053029">
    <property type="component" value="Unassembled WGS sequence"/>
</dbReference>
<feature type="region of interest" description="Disordered" evidence="1">
    <location>
        <begin position="219"/>
        <end position="293"/>
    </location>
</feature>
<feature type="compositionally biased region" description="Polar residues" evidence="1">
    <location>
        <begin position="267"/>
        <end position="293"/>
    </location>
</feature>
<dbReference type="VEuPathDB" id="FungiDB:Z517_09421"/>
<dbReference type="GeneID" id="25308911"/>
<feature type="compositionally biased region" description="Low complexity" evidence="1">
    <location>
        <begin position="236"/>
        <end position="247"/>
    </location>
</feature>
<reference evidence="2 3" key="1">
    <citation type="submission" date="2015-01" db="EMBL/GenBank/DDBJ databases">
        <title>The Genome Sequence of Fonsecaea pedrosoi CBS 271.37.</title>
        <authorList>
            <consortium name="The Broad Institute Genomics Platform"/>
            <person name="Cuomo C."/>
            <person name="de Hoog S."/>
            <person name="Gorbushina A."/>
            <person name="Stielow B."/>
            <person name="Teixiera M."/>
            <person name="Abouelleil A."/>
            <person name="Chapman S.B."/>
            <person name="Priest M."/>
            <person name="Young S.K."/>
            <person name="Wortman J."/>
            <person name="Nusbaum C."/>
            <person name="Birren B."/>
        </authorList>
    </citation>
    <scope>NUCLEOTIDE SEQUENCE [LARGE SCALE GENOMIC DNA]</scope>
    <source>
        <strain evidence="2 3">CBS 271.37</strain>
    </source>
</reference>
<proteinExistence type="predicted"/>
<feature type="compositionally biased region" description="Basic and acidic residues" evidence="1">
    <location>
        <begin position="151"/>
        <end position="181"/>
    </location>
</feature>
<keyword evidence="3" id="KW-1185">Reference proteome</keyword>
<evidence type="ECO:0000313" key="2">
    <source>
        <dbReference type="EMBL" id="KIW76977.1"/>
    </source>
</evidence>
<evidence type="ECO:0000256" key="1">
    <source>
        <dbReference type="SAM" id="MobiDB-lite"/>
    </source>
</evidence>